<dbReference type="Gene3D" id="3.90.180.10">
    <property type="entry name" value="Medium-chain alcohol dehydrogenases, catalytic domain"/>
    <property type="match status" value="1"/>
</dbReference>
<dbReference type="Proteomes" id="UP000193642">
    <property type="component" value="Unassembled WGS sequence"/>
</dbReference>
<keyword evidence="3" id="KW-1185">Reference proteome</keyword>
<dbReference type="AlphaFoldDB" id="A0A1Y2C556"/>
<dbReference type="InterPro" id="IPR020843">
    <property type="entry name" value="ER"/>
</dbReference>
<dbReference type="Pfam" id="PF13602">
    <property type="entry name" value="ADH_zinc_N_2"/>
    <property type="match status" value="1"/>
</dbReference>
<comment type="caution">
    <text evidence="2">The sequence shown here is derived from an EMBL/GenBank/DDBJ whole genome shotgun (WGS) entry which is preliminary data.</text>
</comment>
<evidence type="ECO:0000259" key="1">
    <source>
        <dbReference type="SMART" id="SM00829"/>
    </source>
</evidence>
<dbReference type="STRING" id="329046.A0A1Y2C556"/>
<dbReference type="OrthoDB" id="201656at2759"/>
<dbReference type="Gene3D" id="3.40.50.720">
    <property type="entry name" value="NAD(P)-binding Rossmann-like Domain"/>
    <property type="match status" value="1"/>
</dbReference>
<dbReference type="EMBL" id="MCGO01000030">
    <property type="protein sequence ID" value="ORY42014.1"/>
    <property type="molecule type" value="Genomic_DNA"/>
</dbReference>
<accession>A0A1Y2C556</accession>
<sequence length="341" mass="36912">MSHQLKQLNQMKAVIWTEYGPAATSLKLGTVPTPVLKDSNSLLVKIRAAGIAQGDCEMRALNMPFYLRAPIRLLAGLRKPSRLTVLGQQFAGIVESVGTNVSQFKVGDEVYGTTGLQFGAYAEYIVVPEQPANGSFVSQKPANLSFEQASVSALSALEAFTFLKQANLAPGERVLILGGGGNIGSFAVQIAKSHFRASHVVAVDGTNKIDMLRSIGADQAVDFTKEEYICTTTDRFDVILDTPGKSDFSTCSRLLNEHGRYAKGMYQFNELTGSSKIGTKQMIHSPSTYSLVDFKIISRLLETGSVKPILDKTFSIEEIVQAHEYSESGDKVGCIAITVSK</sequence>
<protein>
    <submittedName>
        <fullName evidence="2">Zn-dependent oxidoreductase</fullName>
    </submittedName>
</protein>
<organism evidence="2 3">
    <name type="scientific">Rhizoclosmatium globosum</name>
    <dbReference type="NCBI Taxonomy" id="329046"/>
    <lineage>
        <taxon>Eukaryota</taxon>
        <taxon>Fungi</taxon>
        <taxon>Fungi incertae sedis</taxon>
        <taxon>Chytridiomycota</taxon>
        <taxon>Chytridiomycota incertae sedis</taxon>
        <taxon>Chytridiomycetes</taxon>
        <taxon>Chytridiales</taxon>
        <taxon>Chytriomycetaceae</taxon>
        <taxon>Rhizoclosmatium</taxon>
    </lineage>
</organism>
<dbReference type="Pfam" id="PF08240">
    <property type="entry name" value="ADH_N"/>
    <property type="match status" value="1"/>
</dbReference>
<dbReference type="InterPro" id="IPR036291">
    <property type="entry name" value="NAD(P)-bd_dom_sf"/>
</dbReference>
<proteinExistence type="predicted"/>
<dbReference type="PANTHER" id="PTHR11695">
    <property type="entry name" value="ALCOHOL DEHYDROGENASE RELATED"/>
    <property type="match status" value="1"/>
</dbReference>
<dbReference type="PANTHER" id="PTHR11695:SF648">
    <property type="entry name" value="ZINC-BINDING OXIDOREDUCTASE"/>
    <property type="match status" value="1"/>
</dbReference>
<feature type="domain" description="Enoyl reductase (ER)" evidence="1">
    <location>
        <begin position="23"/>
        <end position="337"/>
    </location>
</feature>
<dbReference type="InterPro" id="IPR050700">
    <property type="entry name" value="YIM1/Zinc_Alcohol_DH_Fams"/>
</dbReference>
<evidence type="ECO:0000313" key="3">
    <source>
        <dbReference type="Proteomes" id="UP000193642"/>
    </source>
</evidence>
<dbReference type="CDD" id="cd08267">
    <property type="entry name" value="MDR1"/>
    <property type="match status" value="1"/>
</dbReference>
<dbReference type="InterPro" id="IPR013154">
    <property type="entry name" value="ADH-like_N"/>
</dbReference>
<gene>
    <name evidence="2" type="ORF">BCR33DRAFT_718645</name>
</gene>
<dbReference type="GO" id="GO:0016491">
    <property type="term" value="F:oxidoreductase activity"/>
    <property type="evidence" value="ECO:0007669"/>
    <property type="project" value="InterPro"/>
</dbReference>
<name>A0A1Y2C556_9FUNG</name>
<dbReference type="SUPFAM" id="SSF51735">
    <property type="entry name" value="NAD(P)-binding Rossmann-fold domains"/>
    <property type="match status" value="1"/>
</dbReference>
<reference evidence="2 3" key="1">
    <citation type="submission" date="2016-07" db="EMBL/GenBank/DDBJ databases">
        <title>Pervasive Adenine N6-methylation of Active Genes in Fungi.</title>
        <authorList>
            <consortium name="DOE Joint Genome Institute"/>
            <person name="Mondo S.J."/>
            <person name="Dannebaum R.O."/>
            <person name="Kuo R.C."/>
            <person name="Labutti K."/>
            <person name="Haridas S."/>
            <person name="Kuo A."/>
            <person name="Salamov A."/>
            <person name="Ahrendt S.R."/>
            <person name="Lipzen A."/>
            <person name="Sullivan W."/>
            <person name="Andreopoulos W.B."/>
            <person name="Clum A."/>
            <person name="Lindquist E."/>
            <person name="Daum C."/>
            <person name="Ramamoorthy G.K."/>
            <person name="Gryganskyi A."/>
            <person name="Culley D."/>
            <person name="Magnuson J.K."/>
            <person name="James T.Y."/>
            <person name="O'Malley M.A."/>
            <person name="Stajich J.E."/>
            <person name="Spatafora J.W."/>
            <person name="Visel A."/>
            <person name="Grigoriev I.V."/>
        </authorList>
    </citation>
    <scope>NUCLEOTIDE SEQUENCE [LARGE SCALE GENOMIC DNA]</scope>
    <source>
        <strain evidence="2 3">JEL800</strain>
    </source>
</reference>
<dbReference type="SUPFAM" id="SSF50129">
    <property type="entry name" value="GroES-like"/>
    <property type="match status" value="1"/>
</dbReference>
<dbReference type="InterPro" id="IPR011032">
    <property type="entry name" value="GroES-like_sf"/>
</dbReference>
<evidence type="ECO:0000313" key="2">
    <source>
        <dbReference type="EMBL" id="ORY42014.1"/>
    </source>
</evidence>
<dbReference type="SMART" id="SM00829">
    <property type="entry name" value="PKS_ER"/>
    <property type="match status" value="1"/>
</dbReference>